<name>A0ACB5SVT5_AMBMO</name>
<dbReference type="Proteomes" id="UP001165064">
    <property type="component" value="Unassembled WGS sequence"/>
</dbReference>
<evidence type="ECO:0000313" key="2">
    <source>
        <dbReference type="Proteomes" id="UP001165064"/>
    </source>
</evidence>
<accession>A0ACB5SVT5</accession>
<reference evidence="1" key="1">
    <citation type="submission" date="2023-04" db="EMBL/GenBank/DDBJ databases">
        <title>Ambrosiozyma monospora NBRC 10751.</title>
        <authorList>
            <person name="Ichikawa N."/>
            <person name="Sato H."/>
            <person name="Tonouchi N."/>
        </authorList>
    </citation>
    <scope>NUCLEOTIDE SEQUENCE</scope>
    <source>
        <strain evidence="1">NBRC 10751</strain>
    </source>
</reference>
<comment type="caution">
    <text evidence="1">The sequence shown here is derived from an EMBL/GenBank/DDBJ whole genome shotgun (WGS) entry which is preliminary data.</text>
</comment>
<gene>
    <name evidence="1" type="ORF">Amon02_000158400</name>
</gene>
<dbReference type="EMBL" id="BSXS01000791">
    <property type="protein sequence ID" value="GME73929.1"/>
    <property type="molecule type" value="Genomic_DNA"/>
</dbReference>
<proteinExistence type="predicted"/>
<protein>
    <submittedName>
        <fullName evidence="1">Unnamed protein product</fullName>
    </submittedName>
</protein>
<organism evidence="1 2">
    <name type="scientific">Ambrosiozyma monospora</name>
    <name type="common">Yeast</name>
    <name type="synonym">Endomycopsis monosporus</name>
    <dbReference type="NCBI Taxonomy" id="43982"/>
    <lineage>
        <taxon>Eukaryota</taxon>
        <taxon>Fungi</taxon>
        <taxon>Dikarya</taxon>
        <taxon>Ascomycota</taxon>
        <taxon>Saccharomycotina</taxon>
        <taxon>Pichiomycetes</taxon>
        <taxon>Pichiales</taxon>
        <taxon>Pichiaceae</taxon>
        <taxon>Ambrosiozyma</taxon>
    </lineage>
</organism>
<keyword evidence="2" id="KW-1185">Reference proteome</keyword>
<evidence type="ECO:0000313" key="1">
    <source>
        <dbReference type="EMBL" id="GME73929.1"/>
    </source>
</evidence>
<sequence>MTEDTKPESTLEKQPKLTGIKSVGIIGGGPSGIATLYELTRTLKDGTVAFKTKSAKEIQEKKLGAFDNVVLFERHPTVGGVWSLSSSGLKNVDPPLPDFNVIKKDWEHFDNIYVKPDFSKDGLEEKLKDSSFEKPVVIEKSEPDPSDLFQWKSSAAYDKMFTNVHNSFLSYSFDDRTDEELKELDSHHPKIKGLQTKDELGSQKIG</sequence>